<reference evidence="1" key="1">
    <citation type="submission" date="2021-01" db="EMBL/GenBank/DDBJ databases">
        <authorList>
            <consortium name="Genoscope - CEA"/>
            <person name="William W."/>
        </authorList>
    </citation>
    <scope>NUCLEOTIDE SEQUENCE</scope>
</reference>
<dbReference type="EMBL" id="CAJJDP010000121">
    <property type="protein sequence ID" value="CAD8200265.1"/>
    <property type="molecule type" value="Genomic_DNA"/>
</dbReference>
<comment type="caution">
    <text evidence="1">The sequence shown here is derived from an EMBL/GenBank/DDBJ whole genome shotgun (WGS) entry which is preliminary data.</text>
</comment>
<evidence type="ECO:0000313" key="1">
    <source>
        <dbReference type="EMBL" id="CAD8200265.1"/>
    </source>
</evidence>
<dbReference type="AlphaFoldDB" id="A0A8S1XGJ7"/>
<evidence type="ECO:0000313" key="2">
    <source>
        <dbReference type="Proteomes" id="UP000683925"/>
    </source>
</evidence>
<protein>
    <submittedName>
        <fullName evidence="1">Uncharacterized protein</fullName>
    </submittedName>
</protein>
<keyword evidence="2" id="KW-1185">Reference proteome</keyword>
<dbReference type="Proteomes" id="UP000683925">
    <property type="component" value="Unassembled WGS sequence"/>
</dbReference>
<sequence length="144" mass="17118">MKHHQCFIQQLNQVSIIFYKLYENIQNLRILNDRLTALIFWLQQFISSTTSQEYISIFQLVLCLRCRLVMKEKSKQKSLIIGLMINHYIQSQINYLRTPEATNFNIIELIFKHRHILSFLSLLIKVQKKNAFSKAIITSDKIKS</sequence>
<proteinExistence type="predicted"/>
<name>A0A8S1XGJ7_PAROT</name>
<organism evidence="1 2">
    <name type="scientific">Paramecium octaurelia</name>
    <dbReference type="NCBI Taxonomy" id="43137"/>
    <lineage>
        <taxon>Eukaryota</taxon>
        <taxon>Sar</taxon>
        <taxon>Alveolata</taxon>
        <taxon>Ciliophora</taxon>
        <taxon>Intramacronucleata</taxon>
        <taxon>Oligohymenophorea</taxon>
        <taxon>Peniculida</taxon>
        <taxon>Parameciidae</taxon>
        <taxon>Paramecium</taxon>
    </lineage>
</organism>
<gene>
    <name evidence="1" type="ORF">POCTA_138.1.T1210143</name>
</gene>
<accession>A0A8S1XGJ7</accession>